<dbReference type="Pfam" id="PF25788">
    <property type="entry name" value="Ig_Rha78A_N"/>
    <property type="match status" value="1"/>
</dbReference>
<dbReference type="PANTHER" id="PTHR33307:SF6">
    <property type="entry name" value="ALPHA-RHAMNOSIDASE (EUROFUNG)-RELATED"/>
    <property type="match status" value="1"/>
</dbReference>
<reference evidence="8 9" key="1">
    <citation type="submission" date="2015-10" db="EMBL/GenBank/DDBJ databases">
        <title>A novel member of the family Ruminococcaceae isolated from human faeces.</title>
        <authorList>
            <person name="Shkoporov A.N."/>
            <person name="Chaplin A.V."/>
            <person name="Motuzova O.V."/>
            <person name="Kafarskaia L.I."/>
            <person name="Efimov B.A."/>
        </authorList>
    </citation>
    <scope>NUCLEOTIDE SEQUENCE [LARGE SCALE GENOMIC DNA]</scope>
    <source>
        <strain evidence="8 9">668</strain>
    </source>
</reference>
<dbReference type="Pfam" id="PF17390">
    <property type="entry name" value="Bac_rhamnosid_C"/>
    <property type="match status" value="1"/>
</dbReference>
<dbReference type="AlphaFoldDB" id="A0A0W7TMC7"/>
<dbReference type="EMBL" id="LMUA01000033">
    <property type="protein sequence ID" value="KUE74999.1"/>
    <property type="molecule type" value="Genomic_DNA"/>
</dbReference>
<comment type="caution">
    <text evidence="8">The sequence shown here is derived from an EMBL/GenBank/DDBJ whole genome shotgun (WGS) entry which is preliminary data.</text>
</comment>
<dbReference type="Pfam" id="PF17389">
    <property type="entry name" value="Bac_rhamnosid6H"/>
    <property type="match status" value="1"/>
</dbReference>
<dbReference type="Pfam" id="PF05592">
    <property type="entry name" value="Bac_rhamnosid"/>
    <property type="match status" value="1"/>
</dbReference>
<accession>A0A0W7TMC7</accession>
<feature type="domain" description="Alpha-L-rhamnosidase six-hairpin glycosidase" evidence="6">
    <location>
        <begin position="425"/>
        <end position="760"/>
    </location>
</feature>
<dbReference type="EC" id="3.2.1.40" evidence="2"/>
<evidence type="ECO:0000256" key="1">
    <source>
        <dbReference type="ARBA" id="ARBA00001445"/>
    </source>
</evidence>
<evidence type="ECO:0000259" key="6">
    <source>
        <dbReference type="Pfam" id="PF17389"/>
    </source>
</evidence>
<dbReference type="InterPro" id="IPR008928">
    <property type="entry name" value="6-hairpin_glycosidase_sf"/>
</dbReference>
<dbReference type="InterPro" id="IPR012341">
    <property type="entry name" value="6hp_glycosidase-like_sf"/>
</dbReference>
<gene>
    <name evidence="8" type="ORF">ASJ35_16235</name>
</gene>
<dbReference type="GO" id="GO:0005975">
    <property type="term" value="P:carbohydrate metabolic process"/>
    <property type="evidence" value="ECO:0007669"/>
    <property type="project" value="InterPro"/>
</dbReference>
<dbReference type="Gene3D" id="2.60.120.260">
    <property type="entry name" value="Galactose-binding domain-like"/>
    <property type="match status" value="2"/>
</dbReference>
<dbReference type="GO" id="GO:0030596">
    <property type="term" value="F:alpha-L-rhamnosidase activity"/>
    <property type="evidence" value="ECO:0007669"/>
    <property type="project" value="UniProtKB-EC"/>
</dbReference>
<dbReference type="InterPro" id="IPR035396">
    <property type="entry name" value="Bac_rhamnosid6H"/>
</dbReference>
<evidence type="ECO:0000256" key="2">
    <source>
        <dbReference type="ARBA" id="ARBA00012652"/>
    </source>
</evidence>
<dbReference type="InterPro" id="IPR013783">
    <property type="entry name" value="Ig-like_fold"/>
</dbReference>
<name>A0A0W7TMC7_9FIRM</name>
<dbReference type="Proteomes" id="UP000053433">
    <property type="component" value="Unassembled WGS sequence"/>
</dbReference>
<feature type="domain" description="Bacterial alpha-L-rhamnosidase N-terminal" evidence="5">
    <location>
        <begin position="137"/>
        <end position="305"/>
    </location>
</feature>
<dbReference type="InterPro" id="IPR013737">
    <property type="entry name" value="Bac_rhamnosid_N"/>
</dbReference>
<keyword evidence="3" id="KW-0378">Hydrolase</keyword>
<comment type="catalytic activity">
    <reaction evidence="1">
        <text>Hydrolysis of terminal non-reducing alpha-L-rhamnose residues in alpha-L-rhamnosides.</text>
        <dbReference type="EC" id="3.2.1.40"/>
    </reaction>
</comment>
<dbReference type="Gene3D" id="1.50.10.10">
    <property type="match status" value="1"/>
</dbReference>
<dbReference type="InterPro" id="IPR016007">
    <property type="entry name" value="Alpha_rhamnosid"/>
</dbReference>
<proteinExistence type="predicted"/>
<evidence type="ECO:0000256" key="3">
    <source>
        <dbReference type="ARBA" id="ARBA00022801"/>
    </source>
</evidence>
<sequence>MKIEQNSLRTNRMKTPFIDIQPFFSWCLSPDDMEEQKQFCVEINREGGETVWSSDWREGADNSIEVPDTCALEACTQYRWRLKVLGQNGGADSAEAAFSTGKRGTPWKGIWITGAECTKPDEVKQAVYVRRAFCASKPRRAVLYIAGLGYFQASINGRRVGDDYLSTAYTAYDKRVLYRAYDVTELVEEGENAIGVVLGNGFYNCFTKDPWQTATAPWRAVPKLLCELQLDGPDGREVIASDARWDSVPGPIQFNGIRHGEVYDARLENPGWDLPGYANAAQPVRQTLDPGALLQLMEMEPIRVRQKYSPVRRWKSGDVWIYDIGQDISGIANITFYGPRGSTYSIRYSDRLNDDGSLNLDSLNSFIENYCFQTDTYTKGTDAPETWHASFAYYGMQYIEVTSPQEEPLGLEDIEAWALCNDFEDRGVFRTSDAVINGVQHMAVSSVTACCLNTMASDTVREKSSWTGDTGLTCEQMLYNFGAEQFFVKWMQDLRDSQRPGGGMPCIVPSPGWGYNSITGPDWCNPMYEVPWDVYMATGDIRVLAENYDALLRHCAYMRAMAVDEIVKYGLGDWCAPFDGPSLYVNMTKFKCPVEVSDTAFRYAAVCAAERWAGLLGRSQDEACLHAEAESIRAAFRKHFYDKQKNHVAGDCQSSTAMMLYYGFAEHDEIPGLVQRLSELIDAKNGHLDFGVLGMKSVLNVLGQYGLVKKALQMIAAPDYPSYRYWLDQGATTLWECWNGNGSHCHHMFSDVSAFFYKYVGGILPMAPGYREILLRPAINCGIAEVECRVKTVLGTVECSYIAQEDGVAIHIAVPHGATATLVLPHETNRVLAPGTYDFLTH</sequence>
<evidence type="ECO:0000259" key="5">
    <source>
        <dbReference type="Pfam" id="PF08531"/>
    </source>
</evidence>
<dbReference type="Gene3D" id="2.60.40.10">
    <property type="entry name" value="Immunoglobulins"/>
    <property type="match status" value="1"/>
</dbReference>
<feature type="domain" description="Alpha-L-rhamnosidase concanavalin-like" evidence="4">
    <location>
        <begin position="317"/>
        <end position="417"/>
    </location>
</feature>
<protein>
    <recommendedName>
        <fullName evidence="2">alpha-L-rhamnosidase</fullName>
        <ecNumber evidence="2">3.2.1.40</ecNumber>
    </recommendedName>
</protein>
<dbReference type="Gene3D" id="2.60.420.10">
    <property type="entry name" value="Maltose phosphorylase, domain 3"/>
    <property type="match status" value="1"/>
</dbReference>
<evidence type="ECO:0000313" key="9">
    <source>
        <dbReference type="Proteomes" id="UP000053433"/>
    </source>
</evidence>
<dbReference type="SUPFAM" id="SSF48208">
    <property type="entry name" value="Six-hairpin glycosidases"/>
    <property type="match status" value="1"/>
</dbReference>
<evidence type="ECO:0000313" key="8">
    <source>
        <dbReference type="EMBL" id="KUE74999.1"/>
    </source>
</evidence>
<dbReference type="InterPro" id="IPR035398">
    <property type="entry name" value="Bac_rhamnosid_C"/>
</dbReference>
<feature type="domain" description="Alpha-L-rhamnosidase C-terminal" evidence="7">
    <location>
        <begin position="762"/>
        <end position="831"/>
    </location>
</feature>
<dbReference type="InterPro" id="IPR008902">
    <property type="entry name" value="Rhamnosid_concanavalin"/>
</dbReference>
<evidence type="ECO:0000259" key="7">
    <source>
        <dbReference type="Pfam" id="PF17390"/>
    </source>
</evidence>
<dbReference type="PANTHER" id="PTHR33307">
    <property type="entry name" value="ALPHA-RHAMNOSIDASE (EUROFUNG)"/>
    <property type="match status" value="1"/>
</dbReference>
<dbReference type="Pfam" id="PF08531">
    <property type="entry name" value="Bac_rhamnosid_N"/>
    <property type="match status" value="1"/>
</dbReference>
<evidence type="ECO:0000259" key="4">
    <source>
        <dbReference type="Pfam" id="PF05592"/>
    </source>
</evidence>
<organism evidence="8 9">
    <name type="scientific">Ruthenibacterium lactatiformans</name>
    <dbReference type="NCBI Taxonomy" id="1550024"/>
    <lineage>
        <taxon>Bacteria</taxon>
        <taxon>Bacillati</taxon>
        <taxon>Bacillota</taxon>
        <taxon>Clostridia</taxon>
        <taxon>Eubacteriales</taxon>
        <taxon>Oscillospiraceae</taxon>
        <taxon>Ruthenibacterium</taxon>
    </lineage>
</organism>